<dbReference type="OrthoDB" id="5198202at2"/>
<organism evidence="7 8">
    <name type="scientific">Nocardioides marmoriginsengisoli</name>
    <dbReference type="NCBI Taxonomy" id="661483"/>
    <lineage>
        <taxon>Bacteria</taxon>
        <taxon>Bacillati</taxon>
        <taxon>Actinomycetota</taxon>
        <taxon>Actinomycetes</taxon>
        <taxon>Propionibacteriales</taxon>
        <taxon>Nocardioidaceae</taxon>
        <taxon>Nocardioides</taxon>
    </lineage>
</organism>
<feature type="transmembrane region" description="Helical" evidence="5">
    <location>
        <begin position="139"/>
        <end position="159"/>
    </location>
</feature>
<evidence type="ECO:0000256" key="4">
    <source>
        <dbReference type="ARBA" id="ARBA00023136"/>
    </source>
</evidence>
<sequence length="361" mass="38308">MAFTRSRTSLRARLARLRSKGWQIGQCAIAAGVAWFVAADLIGHDTPFFAPIAAVVSLGTSYGQRLRRVAEVTLGVAIGVFLGDALTHLLGSGGWQIALIVSLAMVSALLLDAGAIFVTQAAVQAIVVSTLLPDPGKAFLRWSDALIGGAVALVAATVVPRAPLRRPREQVSVVIRKISALLRASADRIEDGDAERALSTLAEARRTDALIAELQAASDEGLSVLASSPFRYRHKGGVRRMAELVEPLDFALRNTRVLARRVAVACHRREPIPAGYAVFLRDLADVTDGMAAELKADRMASGLRDPLLAMGQASSTLERTPMLSAEVVLASVRSLIADLLAVSGMDPLEATDAIPPIGWDQ</sequence>
<keyword evidence="2 5" id="KW-0812">Transmembrane</keyword>
<comment type="subcellular location">
    <subcellularLocation>
        <location evidence="1">Membrane</location>
        <topology evidence="1">Multi-pass membrane protein</topology>
    </subcellularLocation>
</comment>
<accession>A0A3N0CND7</accession>
<comment type="caution">
    <text evidence="7">The sequence shown here is derived from an EMBL/GenBank/DDBJ whole genome shotgun (WGS) entry which is preliminary data.</text>
</comment>
<dbReference type="Proteomes" id="UP000267128">
    <property type="component" value="Unassembled WGS sequence"/>
</dbReference>
<evidence type="ECO:0000259" key="6">
    <source>
        <dbReference type="Pfam" id="PF13515"/>
    </source>
</evidence>
<protein>
    <recommendedName>
        <fullName evidence="6">Integral membrane bound transporter domain-containing protein</fullName>
    </recommendedName>
</protein>
<keyword evidence="8" id="KW-1185">Reference proteome</keyword>
<reference evidence="7 8" key="1">
    <citation type="submission" date="2018-11" db="EMBL/GenBank/DDBJ databases">
        <authorList>
            <person name="Li F."/>
        </authorList>
    </citation>
    <scope>NUCLEOTIDE SEQUENCE [LARGE SCALE GENOMIC DNA]</scope>
    <source>
        <strain evidence="7 8">Gsoil 097</strain>
    </source>
</reference>
<dbReference type="GO" id="GO:0016020">
    <property type="term" value="C:membrane"/>
    <property type="evidence" value="ECO:0007669"/>
    <property type="project" value="UniProtKB-SubCell"/>
</dbReference>
<evidence type="ECO:0000256" key="2">
    <source>
        <dbReference type="ARBA" id="ARBA00022692"/>
    </source>
</evidence>
<feature type="transmembrane region" description="Helical" evidence="5">
    <location>
        <begin position="97"/>
        <end position="118"/>
    </location>
</feature>
<dbReference type="InterPro" id="IPR049453">
    <property type="entry name" value="Memb_transporter_dom"/>
</dbReference>
<feature type="transmembrane region" description="Helical" evidence="5">
    <location>
        <begin position="21"/>
        <end position="42"/>
    </location>
</feature>
<name>A0A3N0CND7_9ACTN</name>
<proteinExistence type="predicted"/>
<keyword evidence="3 5" id="KW-1133">Transmembrane helix</keyword>
<keyword evidence="4 5" id="KW-0472">Membrane</keyword>
<evidence type="ECO:0000313" key="7">
    <source>
        <dbReference type="EMBL" id="RNL64423.1"/>
    </source>
</evidence>
<evidence type="ECO:0000313" key="8">
    <source>
        <dbReference type="Proteomes" id="UP000267128"/>
    </source>
</evidence>
<dbReference type="AlphaFoldDB" id="A0A3N0CND7"/>
<feature type="domain" description="Integral membrane bound transporter" evidence="6">
    <location>
        <begin position="34"/>
        <end position="154"/>
    </location>
</feature>
<evidence type="ECO:0000256" key="5">
    <source>
        <dbReference type="SAM" id="Phobius"/>
    </source>
</evidence>
<dbReference type="Pfam" id="PF13515">
    <property type="entry name" value="FUSC_2"/>
    <property type="match status" value="1"/>
</dbReference>
<gene>
    <name evidence="7" type="ORF">EFK50_06685</name>
</gene>
<dbReference type="EMBL" id="RJSE01000005">
    <property type="protein sequence ID" value="RNL64423.1"/>
    <property type="molecule type" value="Genomic_DNA"/>
</dbReference>
<evidence type="ECO:0000256" key="1">
    <source>
        <dbReference type="ARBA" id="ARBA00004141"/>
    </source>
</evidence>
<evidence type="ECO:0000256" key="3">
    <source>
        <dbReference type="ARBA" id="ARBA00022989"/>
    </source>
</evidence>